<dbReference type="Proteomes" id="UP000051952">
    <property type="component" value="Unassembled WGS sequence"/>
</dbReference>
<keyword evidence="5" id="KW-0631">Potassium channel</keyword>
<evidence type="ECO:0000256" key="4">
    <source>
        <dbReference type="ARBA" id="ARBA00022692"/>
    </source>
</evidence>
<dbReference type="InterPro" id="IPR028325">
    <property type="entry name" value="VG_K_chnl"/>
</dbReference>
<reference evidence="16" key="1">
    <citation type="submission" date="2015-09" db="EMBL/GenBank/DDBJ databases">
        <authorList>
            <consortium name="Pathogen Informatics"/>
        </authorList>
    </citation>
    <scope>NUCLEOTIDE SEQUENCE [LARGE SCALE GENOMIC DNA]</scope>
    <source>
        <strain evidence="16">Lake Konstanz</strain>
    </source>
</reference>
<dbReference type="InterPro" id="IPR027359">
    <property type="entry name" value="Volt_channel_dom_sf"/>
</dbReference>
<evidence type="ECO:0000256" key="7">
    <source>
        <dbReference type="ARBA" id="ARBA00022958"/>
    </source>
</evidence>
<evidence type="ECO:0000256" key="12">
    <source>
        <dbReference type="SAM" id="MobiDB-lite"/>
    </source>
</evidence>
<keyword evidence="4 13" id="KW-0812">Transmembrane</keyword>
<feature type="region of interest" description="Disordered" evidence="12">
    <location>
        <begin position="506"/>
        <end position="530"/>
    </location>
</feature>
<feature type="region of interest" description="Disordered" evidence="12">
    <location>
        <begin position="115"/>
        <end position="137"/>
    </location>
</feature>
<feature type="transmembrane region" description="Helical" evidence="13">
    <location>
        <begin position="202"/>
        <end position="222"/>
    </location>
</feature>
<evidence type="ECO:0000256" key="2">
    <source>
        <dbReference type="ARBA" id="ARBA00022448"/>
    </source>
</evidence>
<feature type="compositionally biased region" description="Low complexity" evidence="12">
    <location>
        <begin position="759"/>
        <end position="771"/>
    </location>
</feature>
<dbReference type="EMBL" id="CYKH01000330">
    <property type="protein sequence ID" value="CUF46133.1"/>
    <property type="molecule type" value="Genomic_DNA"/>
</dbReference>
<dbReference type="GO" id="GO:0001508">
    <property type="term" value="P:action potential"/>
    <property type="evidence" value="ECO:0007669"/>
    <property type="project" value="TreeGrafter"/>
</dbReference>
<dbReference type="OrthoDB" id="415460at2759"/>
<dbReference type="Gene3D" id="1.10.287.70">
    <property type="match status" value="1"/>
</dbReference>
<comment type="subcellular location">
    <subcellularLocation>
        <location evidence="1">Membrane</location>
        <topology evidence="1">Multi-pass membrane protein</topology>
    </subcellularLocation>
</comment>
<sequence>MMLGAATVARHRPDLDNDDNQLEQELPPQSEIPHLHSSGSSSSDTDDDATLRSPHRQSATAAAVNDVTSAEQQQQQQDSIVHATTMLYMSPARTQYHKKILDRMGLKSTDPDFLHDASEDASSPFEDRDSISMSSGSQDVLSKSSSMFFSKSFALHHFSYPQEQDTTVSWRDKLYGLFTNYEDLGLQYQIDAKWRKANAFNVRFTSVVVVISIFSLCFDTVADFKDSAYPFFLIVECICVAWLAIDLAVRSICTRESFVCFWSDPMSVTDFVSLLPLFVEIASGPDIGGLAVIRVIRLIRTVRLMRSSRTQGILELFRAMRKSVTALSLLFFLLVITMFVSSSIIYLLDIQRASFDNNENLWIRNDGTISPFQSIFHTMWFCLTTLTTVGYGDDLPFSPWAKAASALLMVTGVLVIAFPTVILSASFHSAYSERFLTTLRNNLTDKQRESLAYGRNRQVIKALAGGRNGFGFANAGATAKDQQDGSVPGGTKATFRSRLLSLMRKNSDGEGTEQQQQHTPPSDSAINVNNDEPSTVTAVVDVPPSTVPATRKTSGGSRWAVLKKLAAGDDVSVASNSQSDGITSEGTSAGSKRRPVVKLQPIEEAPPKVAFIHNTTPPKTSPTTTVSPVSPTTGKKSVRTVQDLDKRFAIPELGRIKIAFVPFAPISQSALKSSRIPSKRLSQLRHGSVNAAGDGKQSSSDDDDDDDTRGVVCASKLHSHRRKSGLTTQSQSIKSLKMAERKAKATATFGRDGVEVVHSSTDSNASLSTSSDESDEKELCSGTNPLGVMSANQGILTPNYSSSPQKPAFRRSRAPTIVMARKSIARDKPVKTETNIFSKIDESIESLNYNMQQLKSQMICANGIVTYPPKLKLMCVGGSSTLSIKVEQCFPPGSHSLCFTVVIDDPEYHRVQKHLATLSFGTDRVRRVELAQMHKLRVDLRVGNIRMFVAAKREALSQPPLSATELEEESHLIHELLSDNDRQLLDSCYLATTTYRNIIASTVDVVVMCPSTAAFKVFQRSLHMLKFTFDVQFRKPQFMKVAVNPQHAQNISIAADAIIIDRLRRKLRTVEDDTMFSSPARTETRRTSVLQPTPSLSIAYDVSFELLKTTRCSILLPAPKGSVAVCRRQSMGVSTTQRTSSHLKRHIVVVVFDTACDSCV</sequence>
<dbReference type="InterPro" id="IPR005821">
    <property type="entry name" value="Ion_trans_dom"/>
</dbReference>
<evidence type="ECO:0000256" key="6">
    <source>
        <dbReference type="ARBA" id="ARBA00022882"/>
    </source>
</evidence>
<evidence type="ECO:0000313" key="15">
    <source>
        <dbReference type="EMBL" id="CUF46133.1"/>
    </source>
</evidence>
<feature type="compositionally biased region" description="Polar residues" evidence="12">
    <location>
        <begin position="725"/>
        <end position="734"/>
    </location>
</feature>
<accession>A0A0S4IS19</accession>
<dbReference type="SUPFAM" id="SSF81324">
    <property type="entry name" value="Voltage-gated potassium channels"/>
    <property type="match status" value="1"/>
</dbReference>
<keyword evidence="8 13" id="KW-1133">Transmembrane helix</keyword>
<dbReference type="GO" id="GO:0008076">
    <property type="term" value="C:voltage-gated potassium channel complex"/>
    <property type="evidence" value="ECO:0007669"/>
    <property type="project" value="InterPro"/>
</dbReference>
<dbReference type="Gene3D" id="1.20.120.350">
    <property type="entry name" value="Voltage-gated potassium channels. Chain C"/>
    <property type="match status" value="1"/>
</dbReference>
<keyword evidence="11 15" id="KW-0407">Ion channel</keyword>
<dbReference type="AlphaFoldDB" id="A0A0S4IS19"/>
<keyword evidence="7" id="KW-0630">Potassium</keyword>
<evidence type="ECO:0000256" key="10">
    <source>
        <dbReference type="ARBA" id="ARBA00023136"/>
    </source>
</evidence>
<dbReference type="VEuPathDB" id="TriTrypDB:BSAL_62720"/>
<feature type="compositionally biased region" description="Polar residues" evidence="12">
    <location>
        <begin position="573"/>
        <end position="590"/>
    </location>
</feature>
<feature type="transmembrane region" description="Helical" evidence="13">
    <location>
        <begin position="228"/>
        <end position="249"/>
    </location>
</feature>
<feature type="region of interest" description="Disordered" evidence="12">
    <location>
        <begin position="1"/>
        <end position="59"/>
    </location>
</feature>
<keyword evidence="2" id="KW-0813">Transport</keyword>
<feature type="transmembrane region" description="Helical" evidence="13">
    <location>
        <begin position="326"/>
        <end position="348"/>
    </location>
</feature>
<protein>
    <submittedName>
        <fullName evidence="15">Voltage-gated potassium channel protein, putative</fullName>
    </submittedName>
</protein>
<evidence type="ECO:0000256" key="1">
    <source>
        <dbReference type="ARBA" id="ARBA00004141"/>
    </source>
</evidence>
<feature type="region of interest" description="Disordered" evidence="12">
    <location>
        <begin position="570"/>
        <end position="594"/>
    </location>
</feature>
<name>A0A0S4IS19_BODSA</name>
<feature type="region of interest" description="Disordered" evidence="12">
    <location>
        <begin position="612"/>
        <end position="635"/>
    </location>
</feature>
<feature type="region of interest" description="Disordered" evidence="12">
    <location>
        <begin position="757"/>
        <end position="779"/>
    </location>
</feature>
<evidence type="ECO:0000256" key="5">
    <source>
        <dbReference type="ARBA" id="ARBA00022826"/>
    </source>
</evidence>
<evidence type="ECO:0000256" key="11">
    <source>
        <dbReference type="ARBA" id="ARBA00023303"/>
    </source>
</evidence>
<keyword evidence="3" id="KW-0633">Potassium transport</keyword>
<feature type="compositionally biased region" description="Polar residues" evidence="12">
    <location>
        <begin position="512"/>
        <end position="530"/>
    </location>
</feature>
<feature type="transmembrane region" description="Helical" evidence="13">
    <location>
        <begin position="368"/>
        <end position="391"/>
    </location>
</feature>
<dbReference type="PANTHER" id="PTHR11537:SF254">
    <property type="entry name" value="POTASSIUM VOLTAGE-GATED CHANNEL PROTEIN SHAB"/>
    <property type="match status" value="1"/>
</dbReference>
<evidence type="ECO:0000313" key="16">
    <source>
        <dbReference type="Proteomes" id="UP000051952"/>
    </source>
</evidence>
<dbReference type="Pfam" id="PF00520">
    <property type="entry name" value="Ion_trans"/>
    <property type="match status" value="1"/>
</dbReference>
<organism evidence="15 16">
    <name type="scientific">Bodo saltans</name>
    <name type="common">Flagellated protozoan</name>
    <dbReference type="NCBI Taxonomy" id="75058"/>
    <lineage>
        <taxon>Eukaryota</taxon>
        <taxon>Discoba</taxon>
        <taxon>Euglenozoa</taxon>
        <taxon>Kinetoplastea</taxon>
        <taxon>Metakinetoplastina</taxon>
        <taxon>Eubodonida</taxon>
        <taxon>Bodonidae</taxon>
        <taxon>Bodo</taxon>
    </lineage>
</organism>
<dbReference type="PANTHER" id="PTHR11537">
    <property type="entry name" value="VOLTAGE-GATED POTASSIUM CHANNEL"/>
    <property type="match status" value="1"/>
</dbReference>
<gene>
    <name evidence="15" type="ORF">BSAL_62720</name>
</gene>
<feature type="region of interest" description="Disordered" evidence="12">
    <location>
        <begin position="672"/>
        <end position="734"/>
    </location>
</feature>
<evidence type="ECO:0000259" key="14">
    <source>
        <dbReference type="Pfam" id="PF00520"/>
    </source>
</evidence>
<keyword evidence="6" id="KW-0851">Voltage-gated channel</keyword>
<feature type="transmembrane region" description="Helical" evidence="13">
    <location>
        <begin position="403"/>
        <end position="427"/>
    </location>
</feature>
<evidence type="ECO:0000256" key="9">
    <source>
        <dbReference type="ARBA" id="ARBA00023065"/>
    </source>
</evidence>
<evidence type="ECO:0000256" key="3">
    <source>
        <dbReference type="ARBA" id="ARBA00022538"/>
    </source>
</evidence>
<keyword evidence="16" id="KW-1185">Reference proteome</keyword>
<feature type="compositionally biased region" description="Low complexity" evidence="12">
    <location>
        <begin position="615"/>
        <end position="633"/>
    </location>
</feature>
<dbReference type="GO" id="GO:0005249">
    <property type="term" value="F:voltage-gated potassium channel activity"/>
    <property type="evidence" value="ECO:0007669"/>
    <property type="project" value="InterPro"/>
</dbReference>
<feature type="domain" description="Ion transport" evidence="14">
    <location>
        <begin position="204"/>
        <end position="433"/>
    </location>
</feature>
<evidence type="ECO:0000256" key="8">
    <source>
        <dbReference type="ARBA" id="ARBA00022989"/>
    </source>
</evidence>
<evidence type="ECO:0000256" key="13">
    <source>
        <dbReference type="SAM" id="Phobius"/>
    </source>
</evidence>
<dbReference type="PRINTS" id="PR00169">
    <property type="entry name" value="KCHANNEL"/>
</dbReference>
<keyword evidence="9" id="KW-0406">Ion transport</keyword>
<proteinExistence type="predicted"/>
<keyword evidence="10 13" id="KW-0472">Membrane</keyword>